<dbReference type="EMBL" id="LAZR01017230">
    <property type="protein sequence ID" value="KKM01307.1"/>
    <property type="molecule type" value="Genomic_DNA"/>
</dbReference>
<organism evidence="1">
    <name type="scientific">marine sediment metagenome</name>
    <dbReference type="NCBI Taxonomy" id="412755"/>
    <lineage>
        <taxon>unclassified sequences</taxon>
        <taxon>metagenomes</taxon>
        <taxon>ecological metagenomes</taxon>
    </lineage>
</organism>
<protein>
    <submittedName>
        <fullName evidence="1">Uncharacterized protein</fullName>
    </submittedName>
</protein>
<sequence>MLTKTVTVNSLHSDTDVVFGFSFQEDSSAAAAVELRSGSATGQIVVFLNLAADETATIVLPKAVFWEFPGGCHVKEVSGSVAGVLYHR</sequence>
<accession>A0A0F9HDU2</accession>
<dbReference type="AlphaFoldDB" id="A0A0F9HDU2"/>
<comment type="caution">
    <text evidence="1">The sequence shown here is derived from an EMBL/GenBank/DDBJ whole genome shotgun (WGS) entry which is preliminary data.</text>
</comment>
<reference evidence="1" key="1">
    <citation type="journal article" date="2015" name="Nature">
        <title>Complex archaea that bridge the gap between prokaryotes and eukaryotes.</title>
        <authorList>
            <person name="Spang A."/>
            <person name="Saw J.H."/>
            <person name="Jorgensen S.L."/>
            <person name="Zaremba-Niedzwiedzka K."/>
            <person name="Martijn J."/>
            <person name="Lind A.E."/>
            <person name="van Eijk R."/>
            <person name="Schleper C."/>
            <person name="Guy L."/>
            <person name="Ettema T.J."/>
        </authorList>
    </citation>
    <scope>NUCLEOTIDE SEQUENCE</scope>
</reference>
<proteinExistence type="predicted"/>
<evidence type="ECO:0000313" key="1">
    <source>
        <dbReference type="EMBL" id="KKM01307.1"/>
    </source>
</evidence>
<name>A0A0F9HDU2_9ZZZZ</name>
<gene>
    <name evidence="1" type="ORF">LCGC14_1795730</name>
</gene>